<dbReference type="PANTHER" id="PTHR33288">
    <property type="match status" value="1"/>
</dbReference>
<comment type="subcellular location">
    <subcellularLocation>
        <location evidence="9">Plastid thylakoid membrane</location>
        <topology evidence="9">Multi-pass membrane protein</topology>
    </subcellularLocation>
</comment>
<dbReference type="GO" id="GO:0015979">
    <property type="term" value="P:photosynthesis"/>
    <property type="evidence" value="ECO:0007669"/>
    <property type="project" value="UniProtKB-KW"/>
</dbReference>
<evidence type="ECO:0000256" key="9">
    <source>
        <dbReference type="ARBA" id="ARBA00046286"/>
    </source>
</evidence>
<dbReference type="FunCoup" id="C1FFR8">
    <property type="interactions" value="61"/>
</dbReference>
<dbReference type="Proteomes" id="UP000002009">
    <property type="component" value="Chromosome 8"/>
</dbReference>
<dbReference type="GO" id="GO:0009522">
    <property type="term" value="C:photosystem I"/>
    <property type="evidence" value="ECO:0007669"/>
    <property type="project" value="InterPro"/>
</dbReference>
<dbReference type="Pfam" id="PF02392">
    <property type="entry name" value="Ycf4"/>
    <property type="match status" value="1"/>
</dbReference>
<dbReference type="EMBL" id="CP001575">
    <property type="protein sequence ID" value="ACO69128.1"/>
    <property type="molecule type" value="Genomic_DNA"/>
</dbReference>
<dbReference type="AlphaFoldDB" id="C1FFR8"/>
<dbReference type="STRING" id="296587.C1FFR8"/>
<dbReference type="InterPro" id="IPR003359">
    <property type="entry name" value="PSI_Ycf4_assembly"/>
</dbReference>
<proteinExistence type="inferred from homology"/>
<feature type="transmembrane region" description="Helical" evidence="10">
    <location>
        <begin position="135"/>
        <end position="153"/>
    </location>
</feature>
<name>C1FFR8_MICCC</name>
<keyword evidence="4" id="KW-0602">Photosynthesis</keyword>
<protein>
    <recommendedName>
        <fullName evidence="3">Photosystem I assembly protein Ycf4</fullName>
    </recommendedName>
</protein>
<evidence type="ECO:0000313" key="11">
    <source>
        <dbReference type="EMBL" id="ACO69128.1"/>
    </source>
</evidence>
<evidence type="ECO:0000313" key="12">
    <source>
        <dbReference type="Proteomes" id="UP000002009"/>
    </source>
</evidence>
<dbReference type="OrthoDB" id="1927442at2759"/>
<dbReference type="HAMAP" id="MF_00437">
    <property type="entry name" value="Ycf4"/>
    <property type="match status" value="1"/>
</dbReference>
<dbReference type="eggNOG" id="ENOG502QWGG">
    <property type="taxonomic scope" value="Eukaryota"/>
</dbReference>
<keyword evidence="7" id="KW-0793">Thylakoid</keyword>
<evidence type="ECO:0000256" key="7">
    <source>
        <dbReference type="ARBA" id="ARBA00023078"/>
    </source>
</evidence>
<evidence type="ECO:0000256" key="6">
    <source>
        <dbReference type="ARBA" id="ARBA00022989"/>
    </source>
</evidence>
<dbReference type="GO" id="GO:0055035">
    <property type="term" value="C:plastid thylakoid membrane"/>
    <property type="evidence" value="ECO:0007669"/>
    <property type="project" value="UniProtKB-SubCell"/>
</dbReference>
<reference evidence="11 12" key="1">
    <citation type="journal article" date="2009" name="Science">
        <title>Green evolution and dynamic adaptations revealed by genomes of the marine picoeukaryotes Micromonas.</title>
        <authorList>
            <person name="Worden A.Z."/>
            <person name="Lee J.H."/>
            <person name="Mock T."/>
            <person name="Rouze P."/>
            <person name="Simmons M.P."/>
            <person name="Aerts A.L."/>
            <person name="Allen A.E."/>
            <person name="Cuvelier M.L."/>
            <person name="Derelle E."/>
            <person name="Everett M.V."/>
            <person name="Foulon E."/>
            <person name="Grimwood J."/>
            <person name="Gundlach H."/>
            <person name="Henrissat B."/>
            <person name="Napoli C."/>
            <person name="McDonald S.M."/>
            <person name="Parker M.S."/>
            <person name="Rombauts S."/>
            <person name="Salamov A."/>
            <person name="Von Dassow P."/>
            <person name="Badger J.H."/>
            <person name="Coutinho P.M."/>
            <person name="Demir E."/>
            <person name="Dubchak I."/>
            <person name="Gentemann C."/>
            <person name="Eikrem W."/>
            <person name="Gready J.E."/>
            <person name="John U."/>
            <person name="Lanier W."/>
            <person name="Lindquist E.A."/>
            <person name="Lucas S."/>
            <person name="Mayer K.F."/>
            <person name="Moreau H."/>
            <person name="Not F."/>
            <person name="Otillar R."/>
            <person name="Panaud O."/>
            <person name="Pangilinan J."/>
            <person name="Paulsen I."/>
            <person name="Piegu B."/>
            <person name="Poliakov A."/>
            <person name="Robbens S."/>
            <person name="Schmutz J."/>
            <person name="Toulza E."/>
            <person name="Wyss T."/>
            <person name="Zelensky A."/>
            <person name="Zhou K."/>
            <person name="Armbrust E.V."/>
            <person name="Bhattacharya D."/>
            <person name="Goodenough U.W."/>
            <person name="Van de Peer Y."/>
            <person name="Grigoriev I.V."/>
        </authorList>
    </citation>
    <scope>NUCLEOTIDE SEQUENCE [LARGE SCALE GENOMIC DNA]</scope>
    <source>
        <strain evidence="12">RCC299 / NOUM17</strain>
    </source>
</reference>
<evidence type="ECO:0000256" key="5">
    <source>
        <dbReference type="ARBA" id="ARBA00022692"/>
    </source>
</evidence>
<evidence type="ECO:0000256" key="10">
    <source>
        <dbReference type="SAM" id="Phobius"/>
    </source>
</evidence>
<gene>
    <name evidence="11" type="primary">YCF4</name>
    <name evidence="11" type="ORF">MICPUN_104909</name>
</gene>
<keyword evidence="6 10" id="KW-1133">Transmembrane helix</keyword>
<keyword evidence="5 10" id="KW-0812">Transmembrane</keyword>
<dbReference type="InParanoid" id="C1FFR8"/>
<dbReference type="NCBIfam" id="NF002712">
    <property type="entry name" value="PRK02542.1"/>
    <property type="match status" value="1"/>
</dbReference>
<evidence type="ECO:0000256" key="4">
    <source>
        <dbReference type="ARBA" id="ARBA00022531"/>
    </source>
</evidence>
<evidence type="ECO:0000256" key="1">
    <source>
        <dbReference type="ARBA" id="ARBA00002862"/>
    </source>
</evidence>
<dbReference type="KEGG" id="mis:MICPUN_104909"/>
<feature type="transmembrane region" description="Helical" evidence="10">
    <location>
        <begin position="93"/>
        <end position="115"/>
    </location>
</feature>
<dbReference type="RefSeq" id="XP_002507870.1">
    <property type="nucleotide sequence ID" value="XM_002507824.1"/>
</dbReference>
<sequence>MSSALASAAFTVRAAPTRATARTTARASLVAKAPAGLRATLPARLSKSAGVSVSRRGVVTRADGAATRDVSVKTNTDNLIIDPVVGAKRFSNYFWAGVVSIGATGFLITGASSYFEHNLLFFLDASEIKFFPQGLVMSFYGVAGSLLATYLWLTINWDVGAGYNEFNKDEGIMRIFRYGFPGKNRRINLVTPLQDIQAVRVEIADGVNPRRVVYVRCKNKSDIPLTRIGQPLTLAEVEKQAADLAKFLQVPIEGL</sequence>
<keyword evidence="12" id="KW-1185">Reference proteome</keyword>
<dbReference type="OMA" id="MRIFRYG"/>
<comment type="similarity">
    <text evidence="2">Belongs to the Ycf4 family.</text>
</comment>
<accession>C1FFR8</accession>
<comment type="function">
    <text evidence="1">Seems to be required for the assembly of the photosystem I complex.</text>
</comment>
<keyword evidence="8 10" id="KW-0472">Membrane</keyword>
<dbReference type="PANTHER" id="PTHR33288:SF4">
    <property type="entry name" value="PHOTOSYSTEM I ASSEMBLY PROTEIN YCF4"/>
    <property type="match status" value="1"/>
</dbReference>
<dbReference type="GeneID" id="8245797"/>
<evidence type="ECO:0000256" key="3">
    <source>
        <dbReference type="ARBA" id="ARBA00015395"/>
    </source>
</evidence>
<evidence type="ECO:0000256" key="8">
    <source>
        <dbReference type="ARBA" id="ARBA00023136"/>
    </source>
</evidence>
<evidence type="ECO:0000256" key="2">
    <source>
        <dbReference type="ARBA" id="ARBA00008198"/>
    </source>
</evidence>
<organism evidence="11 12">
    <name type="scientific">Micromonas commoda (strain RCC299 / NOUM17 / CCMP2709)</name>
    <name type="common">Picoplanktonic green alga</name>
    <dbReference type="NCBI Taxonomy" id="296587"/>
    <lineage>
        <taxon>Eukaryota</taxon>
        <taxon>Viridiplantae</taxon>
        <taxon>Chlorophyta</taxon>
        <taxon>Mamiellophyceae</taxon>
        <taxon>Mamiellales</taxon>
        <taxon>Mamiellaceae</taxon>
        <taxon>Micromonas</taxon>
    </lineage>
</organism>